<feature type="chain" id="PRO_5046817124" evidence="1">
    <location>
        <begin position="28"/>
        <end position="122"/>
    </location>
</feature>
<name>A0ABS1NJI9_9ACTN</name>
<comment type="caution">
    <text evidence="2">The sequence shown here is derived from an EMBL/GenBank/DDBJ whole genome shotgun (WGS) entry which is preliminary data.</text>
</comment>
<dbReference type="EMBL" id="JAERRF010000016">
    <property type="protein sequence ID" value="MBL1099941.1"/>
    <property type="molecule type" value="Genomic_DNA"/>
</dbReference>
<keyword evidence="3" id="KW-1185">Reference proteome</keyword>
<reference evidence="2 3" key="1">
    <citation type="submission" date="2021-01" db="EMBL/GenBank/DDBJ databases">
        <title>WGS of actinomycetes isolated from Thailand.</title>
        <authorList>
            <person name="Thawai C."/>
        </authorList>
    </citation>
    <scope>NUCLEOTIDE SEQUENCE [LARGE SCALE GENOMIC DNA]</scope>
    <source>
        <strain evidence="2 3">CA1R205</strain>
    </source>
</reference>
<protein>
    <submittedName>
        <fullName evidence="2">Peptidase inhibitor family I36 protein</fullName>
    </submittedName>
</protein>
<feature type="signal peptide" evidence="1">
    <location>
        <begin position="1"/>
        <end position="27"/>
    </location>
</feature>
<sequence length="122" mass="12751">MRRSLTTLAMVSVTGLAAIGLALPAGAAPAPVAPNCDTGYFCIFSGPDYTGERCVWASASRPDTVGCGFIRAGRNVLSVANSTGHRKQYYKGVSYQERVGSTAAGEGGNLAGTYQIRSFRPQ</sequence>
<keyword evidence="1" id="KW-0732">Signal</keyword>
<accession>A0ABS1NJI9</accession>
<proteinExistence type="predicted"/>
<dbReference type="Pfam" id="PF03995">
    <property type="entry name" value="Inhibitor_I36"/>
    <property type="match status" value="1"/>
</dbReference>
<dbReference type="Proteomes" id="UP000634229">
    <property type="component" value="Unassembled WGS sequence"/>
</dbReference>
<dbReference type="RefSeq" id="WP_201877548.1">
    <property type="nucleotide sequence ID" value="NZ_JAERRF010000016.1"/>
</dbReference>
<evidence type="ECO:0000256" key="1">
    <source>
        <dbReference type="SAM" id="SignalP"/>
    </source>
</evidence>
<organism evidence="2 3">
    <name type="scientific">Streptomyces coffeae</name>
    <dbReference type="NCBI Taxonomy" id="621382"/>
    <lineage>
        <taxon>Bacteria</taxon>
        <taxon>Bacillati</taxon>
        <taxon>Actinomycetota</taxon>
        <taxon>Actinomycetes</taxon>
        <taxon>Kitasatosporales</taxon>
        <taxon>Streptomycetaceae</taxon>
        <taxon>Streptomyces</taxon>
    </lineage>
</organism>
<evidence type="ECO:0000313" key="3">
    <source>
        <dbReference type="Proteomes" id="UP000634229"/>
    </source>
</evidence>
<evidence type="ECO:0000313" key="2">
    <source>
        <dbReference type="EMBL" id="MBL1099941.1"/>
    </source>
</evidence>
<gene>
    <name evidence="2" type="ORF">JK363_25375</name>
</gene>